<evidence type="ECO:0000256" key="1">
    <source>
        <dbReference type="SAM" id="Phobius"/>
    </source>
</evidence>
<protein>
    <recommendedName>
        <fullName evidence="4">DUF3568 domain-containing protein</fullName>
    </recommendedName>
</protein>
<evidence type="ECO:0008006" key="4">
    <source>
        <dbReference type="Google" id="ProtNLM"/>
    </source>
</evidence>
<proteinExistence type="predicted"/>
<keyword evidence="1" id="KW-1133">Transmembrane helix</keyword>
<dbReference type="EMBL" id="QMIE01000006">
    <property type="protein sequence ID" value="TVM17709.1"/>
    <property type="molecule type" value="Genomic_DNA"/>
</dbReference>
<comment type="caution">
    <text evidence="2">The sequence shown here is derived from an EMBL/GenBank/DDBJ whole genome shotgun (WGS) entry which is preliminary data.</text>
</comment>
<reference evidence="2 3" key="1">
    <citation type="submission" date="2018-06" db="EMBL/GenBank/DDBJ databases">
        <title>Complete genome of Desulfovibrio indonesiensis P37SLT.</title>
        <authorList>
            <person name="Crispim J.S."/>
            <person name="Vidigal P.M.P."/>
            <person name="Silva L.C.F."/>
            <person name="Laguardia C.N."/>
            <person name="Araujo L.C."/>
            <person name="Dias R.S."/>
            <person name="Sousa M.P."/>
            <person name="Paula S.O."/>
            <person name="Silva C."/>
        </authorList>
    </citation>
    <scope>NUCLEOTIDE SEQUENCE [LARGE SCALE GENOMIC DNA]</scope>
    <source>
        <strain evidence="2 3">P37SLT</strain>
    </source>
</reference>
<dbReference type="OrthoDB" id="9843328at2"/>
<gene>
    <name evidence="2" type="ORF">DPQ33_08730</name>
</gene>
<name>A0A7M3MFB7_9BACT</name>
<keyword evidence="1" id="KW-0472">Membrane</keyword>
<keyword evidence="3" id="KW-1185">Reference proteome</keyword>
<feature type="transmembrane region" description="Helical" evidence="1">
    <location>
        <begin position="21"/>
        <end position="40"/>
    </location>
</feature>
<sequence>MRQGRRGAHRNTSDEEDSHMAVTNRLTVFCALLLMVLLFGCAGMQSGVNYDYSDGWLAYEYDAPMDRAYKSSIHGAFRQHVAFDELTWEPGAELTGTMDGQPVALMFEEAGPSATLVSVKVTESGNPDASRQIHESIQEYLVW</sequence>
<dbReference type="AlphaFoldDB" id="A0A7M3MFB7"/>
<accession>A0A7M3MFB7</accession>
<dbReference type="Pfam" id="PF12092">
    <property type="entry name" value="DUF3568"/>
    <property type="match status" value="1"/>
</dbReference>
<keyword evidence="1" id="KW-0812">Transmembrane</keyword>
<evidence type="ECO:0000313" key="3">
    <source>
        <dbReference type="Proteomes" id="UP000448292"/>
    </source>
</evidence>
<dbReference type="Proteomes" id="UP000448292">
    <property type="component" value="Unassembled WGS sequence"/>
</dbReference>
<organism evidence="2 3">
    <name type="scientific">Oceanidesulfovibrio indonesiensis</name>
    <dbReference type="NCBI Taxonomy" id="54767"/>
    <lineage>
        <taxon>Bacteria</taxon>
        <taxon>Pseudomonadati</taxon>
        <taxon>Thermodesulfobacteriota</taxon>
        <taxon>Desulfovibrionia</taxon>
        <taxon>Desulfovibrionales</taxon>
        <taxon>Desulfovibrionaceae</taxon>
        <taxon>Oceanidesulfovibrio</taxon>
    </lineage>
</organism>
<dbReference type="InterPro" id="IPR021952">
    <property type="entry name" value="Flpp3-like"/>
</dbReference>
<evidence type="ECO:0000313" key="2">
    <source>
        <dbReference type="EMBL" id="TVM17709.1"/>
    </source>
</evidence>